<evidence type="ECO:0000259" key="2">
    <source>
        <dbReference type="Pfam" id="PF14028"/>
    </source>
</evidence>
<evidence type="ECO:0000313" key="4">
    <source>
        <dbReference type="Proteomes" id="UP000187181"/>
    </source>
</evidence>
<dbReference type="Pfam" id="PF04738">
    <property type="entry name" value="Lant_dehydr_N"/>
    <property type="match status" value="1"/>
</dbReference>
<protein>
    <submittedName>
        <fullName evidence="3">Thiopeptide-type bacteriocin biosynthesis domain-containing protein</fullName>
    </submittedName>
</protein>
<dbReference type="EMBL" id="FTPP01000006">
    <property type="protein sequence ID" value="SIT95245.1"/>
    <property type="molecule type" value="Genomic_DNA"/>
</dbReference>
<dbReference type="InterPro" id="IPR006827">
    <property type="entry name" value="Lant_deHydtase_N"/>
</dbReference>
<dbReference type="RefSeq" id="WP_076672461.1">
    <property type="nucleotide sequence ID" value="NZ_FTPP01000006.1"/>
</dbReference>
<dbReference type="STRING" id="1317125.SAMN05444128_3983"/>
<organism evidence="3 4">
    <name type="scientific">Pontibacter indicus</name>
    <dbReference type="NCBI Taxonomy" id="1317125"/>
    <lineage>
        <taxon>Bacteria</taxon>
        <taxon>Pseudomonadati</taxon>
        <taxon>Bacteroidota</taxon>
        <taxon>Cytophagia</taxon>
        <taxon>Cytophagales</taxon>
        <taxon>Hymenobacteraceae</taxon>
        <taxon>Pontibacter</taxon>
    </lineage>
</organism>
<sequence>MDHFYNRLLLRIPAYPHPSYRETDLSEHLGSPFFRAALQLASPALFQELAKHAFEAEALPPRVLLAVRKYLNRMCFRPTPFGLFSGFAVADWTDEPHAGLWLNGERLQAHAQLSFRHARALAGQLLGNAAPVYDTYQANGSRYQVAGTDRFLRFEEDQEKGDRTFYVEAVERLAPVQTVLNFCREPRPREAILTRLMQETGVSAVEGEAFLEQLIAQQLLVSVWQPAVTGDDYLLRVWQHGRQHLEKQPLGASAASLLARLQQVVNTAQADELGGRLLAGDLAWPGAPAGHALYLNMERQVTGGGVPESWQEPVREALEAIGRLVSPQQPPGLRHFREAFLQKFDRRAIPLLEALDPEVGVGYAELAGSFQVPHLLDGFVFDTGQQQQEQVINWTPAHSLLLETWQAQGNVPTLALDLEQVRQLPAPVGEVAPSLSVLFRVLGEQVYIEQAGGASATALLGRFTPLSPAIGEMALAIAEAEQEANPDVIFAEIAHLSEAHTANIDRRSAVRAYEIPVLVAPGVAPEGQLPLEDLLVWVENDEIILWSRRLARRVIPRLGSAYNYTRNDLAVFRFLCDVQYQGIRTNFSFNLRAFFPDLPYYPRVSCGGAILSLASWHLRREELAEVLNTGPGQQVARLQTLAAARNWPRQVALTVHDHQLVFDLGQAEEVRFFLAAIEQEKAFTLREFPFAGEEAGLVRDEKGQVYVHQLLAAVFHRRAVYQRPAREVACFAPALERKRRVMPGGEWLYWKLYGHPARANELLIRLQGLLARLKKQGLVRQWYFVRYRDPGYHLRLRVQPGLAWAAAFERLSTALERLVRTAAVQDLVLAVYERELERYASAPGILEATESFFCADSALVTGFLRATGCQETEPGYYRFAVETLDLLLTDFGLTLAQKESLLDVLFQAFYREHGGGKALKQQLSRRYRALCQEAVFGADAAQRQACVSFRGSDRLLANFKEALVLLRQRTAGLPHLRLQQLLADLVHMHLNRLLVDDARKQELVLYYGLQRAYQSTRARQQKPSSQVRPGP</sequence>
<reference evidence="4" key="1">
    <citation type="submission" date="2017-01" db="EMBL/GenBank/DDBJ databases">
        <authorList>
            <person name="Varghese N."/>
            <person name="Submissions S."/>
        </authorList>
    </citation>
    <scope>NUCLEOTIDE SEQUENCE [LARGE SCALE GENOMIC DNA]</scope>
    <source>
        <strain evidence="4">LP100</strain>
    </source>
</reference>
<gene>
    <name evidence="3" type="ORF">SAMN05444128_3983</name>
</gene>
<accession>A0A1R3XUC7</accession>
<proteinExistence type="predicted"/>
<dbReference type="AlphaFoldDB" id="A0A1R3XUC7"/>
<name>A0A1R3XUC7_9BACT</name>
<dbReference type="Pfam" id="PF14028">
    <property type="entry name" value="Lant_dehydr_C"/>
    <property type="match status" value="1"/>
</dbReference>
<dbReference type="InterPro" id="IPR023809">
    <property type="entry name" value="Thiopep_bacteriocin_synth_dom"/>
</dbReference>
<feature type="domain" description="Thiopeptide-type bacteriocin biosynthesis" evidence="2">
    <location>
        <begin position="747"/>
        <end position="1013"/>
    </location>
</feature>
<evidence type="ECO:0000313" key="3">
    <source>
        <dbReference type="EMBL" id="SIT95245.1"/>
    </source>
</evidence>
<feature type="domain" description="Lantibiotic dehydratase N-terminal" evidence="1">
    <location>
        <begin position="32"/>
        <end position="671"/>
    </location>
</feature>
<dbReference type="NCBIfam" id="TIGR03891">
    <property type="entry name" value="thiopep_ocin"/>
    <property type="match status" value="1"/>
</dbReference>
<dbReference type="Proteomes" id="UP000187181">
    <property type="component" value="Unassembled WGS sequence"/>
</dbReference>
<dbReference type="OrthoDB" id="1273722at2"/>
<evidence type="ECO:0000259" key="1">
    <source>
        <dbReference type="Pfam" id="PF04738"/>
    </source>
</evidence>
<keyword evidence="4" id="KW-1185">Reference proteome</keyword>